<feature type="compositionally biased region" description="Low complexity" evidence="1">
    <location>
        <begin position="140"/>
        <end position="156"/>
    </location>
</feature>
<accession>A0A6A5SJV1</accession>
<dbReference type="Proteomes" id="UP000800038">
    <property type="component" value="Unassembled WGS sequence"/>
</dbReference>
<gene>
    <name evidence="2" type="ORF">EJ02DRAFT_412021</name>
</gene>
<protein>
    <submittedName>
        <fullName evidence="2">Uncharacterized protein</fullName>
    </submittedName>
</protein>
<sequence length="190" mass="21521">MYHNLGRTTNSNVRSVQAHLTEENLLLHGSASMKNNNSTCRPEEERSWASTTERYYRYDGDFEGSDDEGEDVEVRQNTIDLRRAASLEVLKAYGGCFASGFLALQDPLPTRPKSKLRSYEIAEEFDLQRWASEPTSIETASSRSSSNASSPRPDSATLSQADVQDLKQRRKWNWRVTKKSRRDAALKLGL</sequence>
<feature type="region of interest" description="Disordered" evidence="1">
    <location>
        <begin position="133"/>
        <end position="164"/>
    </location>
</feature>
<evidence type="ECO:0000313" key="3">
    <source>
        <dbReference type="Proteomes" id="UP000800038"/>
    </source>
</evidence>
<dbReference type="EMBL" id="ML976131">
    <property type="protein sequence ID" value="KAF1937637.1"/>
    <property type="molecule type" value="Genomic_DNA"/>
</dbReference>
<organism evidence="2 3">
    <name type="scientific">Clathrospora elynae</name>
    <dbReference type="NCBI Taxonomy" id="706981"/>
    <lineage>
        <taxon>Eukaryota</taxon>
        <taxon>Fungi</taxon>
        <taxon>Dikarya</taxon>
        <taxon>Ascomycota</taxon>
        <taxon>Pezizomycotina</taxon>
        <taxon>Dothideomycetes</taxon>
        <taxon>Pleosporomycetidae</taxon>
        <taxon>Pleosporales</taxon>
        <taxon>Diademaceae</taxon>
        <taxon>Clathrospora</taxon>
    </lineage>
</organism>
<name>A0A6A5SJV1_9PLEO</name>
<evidence type="ECO:0000313" key="2">
    <source>
        <dbReference type="EMBL" id="KAF1937637.1"/>
    </source>
</evidence>
<dbReference type="AlphaFoldDB" id="A0A6A5SJV1"/>
<dbReference type="OrthoDB" id="3778648at2759"/>
<reference evidence="2" key="1">
    <citation type="journal article" date="2020" name="Stud. Mycol.">
        <title>101 Dothideomycetes genomes: a test case for predicting lifestyles and emergence of pathogens.</title>
        <authorList>
            <person name="Haridas S."/>
            <person name="Albert R."/>
            <person name="Binder M."/>
            <person name="Bloem J."/>
            <person name="Labutti K."/>
            <person name="Salamov A."/>
            <person name="Andreopoulos B."/>
            <person name="Baker S."/>
            <person name="Barry K."/>
            <person name="Bills G."/>
            <person name="Bluhm B."/>
            <person name="Cannon C."/>
            <person name="Castanera R."/>
            <person name="Culley D."/>
            <person name="Daum C."/>
            <person name="Ezra D."/>
            <person name="Gonzalez J."/>
            <person name="Henrissat B."/>
            <person name="Kuo A."/>
            <person name="Liang C."/>
            <person name="Lipzen A."/>
            <person name="Lutzoni F."/>
            <person name="Magnuson J."/>
            <person name="Mondo S."/>
            <person name="Nolan M."/>
            <person name="Ohm R."/>
            <person name="Pangilinan J."/>
            <person name="Park H.-J."/>
            <person name="Ramirez L."/>
            <person name="Alfaro M."/>
            <person name="Sun H."/>
            <person name="Tritt A."/>
            <person name="Yoshinaga Y."/>
            <person name="Zwiers L.-H."/>
            <person name="Turgeon B."/>
            <person name="Goodwin S."/>
            <person name="Spatafora J."/>
            <person name="Crous P."/>
            <person name="Grigoriev I."/>
        </authorList>
    </citation>
    <scope>NUCLEOTIDE SEQUENCE</scope>
    <source>
        <strain evidence="2">CBS 161.51</strain>
    </source>
</reference>
<proteinExistence type="predicted"/>
<evidence type="ECO:0000256" key="1">
    <source>
        <dbReference type="SAM" id="MobiDB-lite"/>
    </source>
</evidence>
<keyword evidence="3" id="KW-1185">Reference proteome</keyword>